<reference evidence="2" key="2">
    <citation type="submission" date="2025-09" db="UniProtKB">
        <authorList>
            <consortium name="Ensembl"/>
        </authorList>
    </citation>
    <scope>IDENTIFICATION</scope>
</reference>
<organism evidence="2 3">
    <name type="scientific">Neovison vison</name>
    <name type="common">American mink</name>
    <name type="synonym">Mustela vison</name>
    <dbReference type="NCBI Taxonomy" id="452646"/>
    <lineage>
        <taxon>Eukaryota</taxon>
        <taxon>Metazoa</taxon>
        <taxon>Chordata</taxon>
        <taxon>Craniata</taxon>
        <taxon>Vertebrata</taxon>
        <taxon>Euteleostomi</taxon>
        <taxon>Mammalia</taxon>
        <taxon>Eutheria</taxon>
        <taxon>Laurasiatheria</taxon>
        <taxon>Carnivora</taxon>
        <taxon>Caniformia</taxon>
        <taxon>Musteloidea</taxon>
        <taxon>Mustelidae</taxon>
        <taxon>Mustelinae</taxon>
        <taxon>Neogale</taxon>
    </lineage>
</organism>
<proteinExistence type="predicted"/>
<dbReference type="Proteomes" id="UP000694425">
    <property type="component" value="Unplaced"/>
</dbReference>
<reference evidence="2" key="1">
    <citation type="submission" date="2025-08" db="UniProtKB">
        <authorList>
            <consortium name="Ensembl"/>
        </authorList>
    </citation>
    <scope>IDENTIFICATION</scope>
</reference>
<name>A0A8C7ENE5_NEOVI</name>
<sequence>METVRSPTPWMTPRSPAKPKSISHQTSVCRRGSWPARVPSMLRKPPACLWDNL</sequence>
<feature type="region of interest" description="Disordered" evidence="1">
    <location>
        <begin position="1"/>
        <end position="30"/>
    </location>
</feature>
<dbReference type="Ensembl" id="ENSNVIT00000012793.1">
    <property type="protein sequence ID" value="ENSNVIP00000010925.1"/>
    <property type="gene ID" value="ENSNVIG00000008660.1"/>
</dbReference>
<accession>A0A8C7ENE5</accession>
<evidence type="ECO:0000256" key="1">
    <source>
        <dbReference type="SAM" id="MobiDB-lite"/>
    </source>
</evidence>
<dbReference type="AlphaFoldDB" id="A0A8C7ENE5"/>
<evidence type="ECO:0000313" key="3">
    <source>
        <dbReference type="Proteomes" id="UP000694425"/>
    </source>
</evidence>
<evidence type="ECO:0000313" key="2">
    <source>
        <dbReference type="Ensembl" id="ENSNVIP00000010925.1"/>
    </source>
</evidence>
<keyword evidence="3" id="KW-1185">Reference proteome</keyword>
<dbReference type="GeneTree" id="ENSGT01030000240286"/>
<protein>
    <submittedName>
        <fullName evidence="2">Uncharacterized protein</fullName>
    </submittedName>
</protein>